<dbReference type="Proteomes" id="UP000717696">
    <property type="component" value="Unassembled WGS sequence"/>
</dbReference>
<reference evidence="1" key="1">
    <citation type="journal article" date="2021" name="Nat. Commun.">
        <title>Genetic determinants of endophytism in the Arabidopsis root mycobiome.</title>
        <authorList>
            <person name="Mesny F."/>
            <person name="Miyauchi S."/>
            <person name="Thiergart T."/>
            <person name="Pickel B."/>
            <person name="Atanasova L."/>
            <person name="Karlsson M."/>
            <person name="Huettel B."/>
            <person name="Barry K.W."/>
            <person name="Haridas S."/>
            <person name="Chen C."/>
            <person name="Bauer D."/>
            <person name="Andreopoulos W."/>
            <person name="Pangilinan J."/>
            <person name="LaButti K."/>
            <person name="Riley R."/>
            <person name="Lipzen A."/>
            <person name="Clum A."/>
            <person name="Drula E."/>
            <person name="Henrissat B."/>
            <person name="Kohler A."/>
            <person name="Grigoriev I.V."/>
            <person name="Martin F.M."/>
            <person name="Hacquard S."/>
        </authorList>
    </citation>
    <scope>NUCLEOTIDE SEQUENCE</scope>
    <source>
        <strain evidence="1">MPI-CAGE-AT-0021</strain>
    </source>
</reference>
<dbReference type="OrthoDB" id="3508947at2759"/>
<comment type="caution">
    <text evidence="1">The sequence shown here is derived from an EMBL/GenBank/DDBJ whole genome shotgun (WGS) entry which is preliminary data.</text>
</comment>
<protein>
    <recommendedName>
        <fullName evidence="3">ABM domain-containing protein</fullName>
    </recommendedName>
</protein>
<evidence type="ECO:0000313" key="1">
    <source>
        <dbReference type="EMBL" id="KAH7129701.1"/>
    </source>
</evidence>
<evidence type="ECO:0008006" key="3">
    <source>
        <dbReference type="Google" id="ProtNLM"/>
    </source>
</evidence>
<dbReference type="EMBL" id="JAGMUU010000020">
    <property type="protein sequence ID" value="KAH7129701.1"/>
    <property type="molecule type" value="Genomic_DNA"/>
</dbReference>
<name>A0A9P9E496_9HYPO</name>
<accession>A0A9P9E496</accession>
<gene>
    <name evidence="1" type="ORF">B0J13DRAFT_644528</name>
</gene>
<keyword evidence="2" id="KW-1185">Reference proteome</keyword>
<dbReference type="AlphaFoldDB" id="A0A9P9E496"/>
<proteinExistence type="predicted"/>
<sequence length="231" mass="26440">MQGPKFFVVARVVGRDGGMPLWKERLVHLCGVSATELYGDSYYWGEDLNGEPDTLWGLEGYTHPIGFFIDHVSSNIFKREMALVDKDELLRHQQGLGSPDYDLHHYDQESGWLKRDDDPDRHSKSGYVAVHHFWASSEEDRPSLLAALGAFAADARSDQTHKVQSCLVLRECHDLKMATLWLRTKTDQDYQYFHQRSLASLLEEVQPLCSKTKVHFSSSFDGHLDLKAETR</sequence>
<organism evidence="1 2">
    <name type="scientific">Dactylonectria estremocensis</name>
    <dbReference type="NCBI Taxonomy" id="1079267"/>
    <lineage>
        <taxon>Eukaryota</taxon>
        <taxon>Fungi</taxon>
        <taxon>Dikarya</taxon>
        <taxon>Ascomycota</taxon>
        <taxon>Pezizomycotina</taxon>
        <taxon>Sordariomycetes</taxon>
        <taxon>Hypocreomycetidae</taxon>
        <taxon>Hypocreales</taxon>
        <taxon>Nectriaceae</taxon>
        <taxon>Dactylonectria</taxon>
    </lineage>
</organism>
<evidence type="ECO:0000313" key="2">
    <source>
        <dbReference type="Proteomes" id="UP000717696"/>
    </source>
</evidence>